<name>A0A383DFE6_9ZZZZ</name>
<evidence type="ECO:0008006" key="2">
    <source>
        <dbReference type="Google" id="ProtNLM"/>
    </source>
</evidence>
<feature type="non-terminal residue" evidence="1">
    <location>
        <position position="102"/>
    </location>
</feature>
<dbReference type="InterPro" id="IPR011004">
    <property type="entry name" value="Trimer_LpxA-like_sf"/>
</dbReference>
<dbReference type="GO" id="GO:0008780">
    <property type="term" value="F:acyl-[acyl-carrier-protein]-UDP-N-acetylglucosamine O-acyltransferase activity"/>
    <property type="evidence" value="ECO:0007669"/>
    <property type="project" value="InterPro"/>
</dbReference>
<proteinExistence type="predicted"/>
<dbReference type="Pfam" id="PF00132">
    <property type="entry name" value="Hexapep"/>
    <property type="match status" value="1"/>
</dbReference>
<gene>
    <name evidence="1" type="ORF">METZ01_LOCUS495893</name>
</gene>
<dbReference type="SUPFAM" id="SSF51161">
    <property type="entry name" value="Trimeric LpxA-like enzymes"/>
    <property type="match status" value="1"/>
</dbReference>
<evidence type="ECO:0000313" key="1">
    <source>
        <dbReference type="EMBL" id="SVE43039.1"/>
    </source>
</evidence>
<dbReference type="InterPro" id="IPR010137">
    <property type="entry name" value="Lipid_A_LpxA"/>
</dbReference>
<dbReference type="EMBL" id="UINC01216765">
    <property type="protein sequence ID" value="SVE43039.1"/>
    <property type="molecule type" value="Genomic_DNA"/>
</dbReference>
<dbReference type="InterPro" id="IPR001451">
    <property type="entry name" value="Hexapep"/>
</dbReference>
<dbReference type="GO" id="GO:0008610">
    <property type="term" value="P:lipid biosynthetic process"/>
    <property type="evidence" value="ECO:0007669"/>
    <property type="project" value="InterPro"/>
</dbReference>
<accession>A0A383DFE6</accession>
<reference evidence="1" key="1">
    <citation type="submission" date="2018-05" db="EMBL/GenBank/DDBJ databases">
        <authorList>
            <person name="Lanie J.A."/>
            <person name="Ng W.-L."/>
            <person name="Kazmierczak K.M."/>
            <person name="Andrzejewski T.M."/>
            <person name="Davidsen T.M."/>
            <person name="Wayne K.J."/>
            <person name="Tettelin H."/>
            <person name="Glass J.I."/>
            <person name="Rusch D."/>
            <person name="Podicherti R."/>
            <person name="Tsui H.-C.T."/>
            <person name="Winkler M.E."/>
        </authorList>
    </citation>
    <scope>NUCLEOTIDE SEQUENCE</scope>
</reference>
<organism evidence="1">
    <name type="scientific">marine metagenome</name>
    <dbReference type="NCBI Taxonomy" id="408172"/>
    <lineage>
        <taxon>unclassified sequences</taxon>
        <taxon>metagenomes</taxon>
        <taxon>ecological metagenomes</taxon>
    </lineage>
</organism>
<dbReference type="PANTHER" id="PTHR43480:SF1">
    <property type="entry name" value="ACYL-[ACYL-CARRIER-PROTEIN]--UDP-N-ACETYLGLUCOSAMINE O-ACYLTRANSFERASE, MITOCHONDRIAL-RELATED"/>
    <property type="match status" value="1"/>
</dbReference>
<dbReference type="Gene3D" id="2.160.10.10">
    <property type="entry name" value="Hexapeptide repeat proteins"/>
    <property type="match status" value="1"/>
</dbReference>
<dbReference type="PANTHER" id="PTHR43480">
    <property type="entry name" value="ACYL-[ACYL-CARRIER-PROTEIN]--UDP-N-ACETYLGLUCOSAMINE O-ACYLTRANSFERASE"/>
    <property type="match status" value="1"/>
</dbReference>
<sequence>MIHSTAIIDPKAEMPVSVSVGPFAVIDAGVKMGEGCVIGPHVHLTGETKLGKRNIIHGGAIIGEAPQDLNYKGEPTRLRIGDDNVFREHVTLHRSNSLEEDT</sequence>
<dbReference type="AlphaFoldDB" id="A0A383DFE6"/>
<protein>
    <recommendedName>
        <fullName evidence="2">UDP N-acetylglucosamine O-acyltransferase C-terminal domain-containing protein</fullName>
    </recommendedName>
</protein>